<accession>A0AAE3WCS4</accession>
<name>A0AAE3WCS4_9RHOB</name>
<dbReference type="Proteomes" id="UP001226762">
    <property type="component" value="Unassembled WGS sequence"/>
</dbReference>
<evidence type="ECO:0000313" key="2">
    <source>
        <dbReference type="Proteomes" id="UP001226762"/>
    </source>
</evidence>
<protein>
    <submittedName>
        <fullName evidence="1">Uncharacterized protein</fullName>
    </submittedName>
</protein>
<proteinExistence type="predicted"/>
<organism evidence="1 2">
    <name type="scientific">Marimonas arenosa</name>
    <dbReference type="NCBI Taxonomy" id="1795305"/>
    <lineage>
        <taxon>Bacteria</taxon>
        <taxon>Pseudomonadati</taxon>
        <taxon>Pseudomonadota</taxon>
        <taxon>Alphaproteobacteria</taxon>
        <taxon>Rhodobacterales</taxon>
        <taxon>Paracoccaceae</taxon>
        <taxon>Marimonas</taxon>
    </lineage>
</organism>
<keyword evidence="2" id="KW-1185">Reference proteome</keyword>
<dbReference type="EMBL" id="JANHAX010000001">
    <property type="protein sequence ID" value="MDQ2089248.1"/>
    <property type="molecule type" value="Genomic_DNA"/>
</dbReference>
<evidence type="ECO:0000313" key="1">
    <source>
        <dbReference type="EMBL" id="MDQ2089248.1"/>
    </source>
</evidence>
<sequence>MAKLQLPTWIRESVLTSAKLGELYVDLEYLPEYLFKQCTHVVNRTGDEQFEVSLHGSFSLLRFGSRPLAFATSHQTDDLEYRDVAIVLPENRVYVTSNQFLAFRHRLAPEQDADQVRAFNFSGAVYQHPKMLRDFFDARKSIDDDELSQAAFFCAFGCVDEDQDIHVRDEFPFGYQELKLRVSALTCEFDGSTPDDSVFRLRIVGRQPASLNGASGGPVFAILERGSFSEVLFAGMIVRGGNEFLYIISAQTIRDFVEFHDRREK</sequence>
<dbReference type="AlphaFoldDB" id="A0AAE3WCS4"/>
<reference evidence="1" key="1">
    <citation type="submission" date="2022-07" db="EMBL/GenBank/DDBJ databases">
        <authorList>
            <person name="Otstavnykh N."/>
            <person name="Isaeva M."/>
            <person name="Bystritskaya E."/>
        </authorList>
    </citation>
    <scope>NUCLEOTIDE SEQUENCE</scope>
    <source>
        <strain evidence="1">KCTC 52189</strain>
    </source>
</reference>
<reference evidence="1" key="2">
    <citation type="submission" date="2023-02" db="EMBL/GenBank/DDBJ databases">
        <title>'Rhodoalgimonas zhirmunskyi' gen. nov., isolated from a red alga.</title>
        <authorList>
            <person name="Nedashkovskaya O.I."/>
            <person name="Otstavnykh N.Y."/>
            <person name="Bystritskaya E.P."/>
            <person name="Balabanova L.A."/>
            <person name="Isaeva M.P."/>
        </authorList>
    </citation>
    <scope>NUCLEOTIDE SEQUENCE</scope>
    <source>
        <strain evidence="1">KCTC 52189</strain>
    </source>
</reference>
<gene>
    <name evidence="1" type="ORF">NO357_04960</name>
</gene>
<dbReference type="RefSeq" id="WP_306734499.1">
    <property type="nucleotide sequence ID" value="NZ_JANHAX010000001.1"/>
</dbReference>
<comment type="caution">
    <text evidence="1">The sequence shown here is derived from an EMBL/GenBank/DDBJ whole genome shotgun (WGS) entry which is preliminary data.</text>
</comment>